<feature type="compositionally biased region" description="Polar residues" evidence="6">
    <location>
        <begin position="263"/>
        <end position="283"/>
    </location>
</feature>
<keyword evidence="3" id="KW-0143">Chaperone</keyword>
<comment type="catalytic activity">
    <reaction evidence="5">
        <text>GTP + H2O = GDP + phosphate + H(+)</text>
        <dbReference type="Rhea" id="RHEA:19669"/>
        <dbReference type="ChEBI" id="CHEBI:15377"/>
        <dbReference type="ChEBI" id="CHEBI:15378"/>
        <dbReference type="ChEBI" id="CHEBI:37565"/>
        <dbReference type="ChEBI" id="CHEBI:43474"/>
        <dbReference type="ChEBI" id="CHEBI:58189"/>
    </reaction>
    <physiologicalReaction direction="left-to-right" evidence="5">
        <dbReference type="Rhea" id="RHEA:19670"/>
    </physiologicalReaction>
</comment>
<evidence type="ECO:0000256" key="1">
    <source>
        <dbReference type="ARBA" id="ARBA00022741"/>
    </source>
</evidence>
<dbReference type="InterPro" id="IPR027417">
    <property type="entry name" value="P-loop_NTPase"/>
</dbReference>
<dbReference type="GO" id="GO:0005737">
    <property type="term" value="C:cytoplasm"/>
    <property type="evidence" value="ECO:0007669"/>
    <property type="project" value="TreeGrafter"/>
</dbReference>
<feature type="domain" description="CobW C-terminal" evidence="7">
    <location>
        <begin position="293"/>
        <end position="383"/>
    </location>
</feature>
<name>A0A524RNQ9_9CHRO</name>
<reference evidence="8 9" key="1">
    <citation type="journal article" date="2019" name="mSystems">
        <title>Life at home and on the roam: Genomic adaptions reflect the dual lifestyle of an intracellular, facultative symbiont.</title>
        <authorList>
            <person name="Burgsdorf I."/>
        </authorList>
    </citation>
    <scope>NUCLEOTIDE SEQUENCE [LARGE SCALE GENOMIC DNA]</scope>
    <source>
        <strain evidence="8">277cV</strain>
    </source>
</reference>
<sequence>MTLDKLPVTVVTGFLGSGKTTLLRQLLGSSGRRLAVLINEFGDVGLDASLLNGCGLCPESGADNAVFTAAAGPPLVELANGCLCCTVQDEFLPVMESLLERRQQLDGVVIETSGLALPQPLVEAFQWPSIRTAATVDGVVTLVDGEALAGGHVVGDPEALERQRALDPQLEHTGELEDLFEDQLRCADLVLISRADRLDGEQLGRVQARIATSLRQGVMALPMAHGQVDPSLLTGLGQAAECSLQDRQGQHHHASDPVGHQSGAATRTNTPPGQGHDQGQGSWSGHPHSHAPIQSMALRLQGCWERQQLLHVLGEESRRQGLLRLKGRVPIRGKALPLQVQAVGPRLDAWFLPDSPGSEQLELVAIGLKPDRDAMLAALRSIRCG</sequence>
<keyword evidence="2" id="KW-0378">Hydrolase</keyword>
<dbReference type="InterPro" id="IPR051316">
    <property type="entry name" value="Zinc-reg_GTPase_activator"/>
</dbReference>
<dbReference type="Proteomes" id="UP000317990">
    <property type="component" value="Unassembled WGS sequence"/>
</dbReference>
<evidence type="ECO:0000259" key="7">
    <source>
        <dbReference type="SMART" id="SM00833"/>
    </source>
</evidence>
<evidence type="ECO:0000313" key="9">
    <source>
        <dbReference type="Proteomes" id="UP000317990"/>
    </source>
</evidence>
<accession>A0A524RNQ9</accession>
<comment type="similarity">
    <text evidence="4">Belongs to the SIMIBI class G3E GTPase family. ZNG1 subfamily.</text>
</comment>
<proteinExistence type="inferred from homology"/>
<dbReference type="Gene3D" id="3.40.50.300">
    <property type="entry name" value="P-loop containing nucleotide triphosphate hydrolases"/>
    <property type="match status" value="1"/>
</dbReference>
<comment type="caution">
    <text evidence="8">The sequence shown here is derived from an EMBL/GenBank/DDBJ whole genome shotgun (WGS) entry which is preliminary data.</text>
</comment>
<dbReference type="AlphaFoldDB" id="A0A524RNQ9"/>
<dbReference type="PANTHER" id="PTHR13748:SF62">
    <property type="entry name" value="COBW DOMAIN-CONTAINING PROTEIN"/>
    <property type="match status" value="1"/>
</dbReference>
<feature type="region of interest" description="Disordered" evidence="6">
    <location>
        <begin position="244"/>
        <end position="290"/>
    </location>
</feature>
<evidence type="ECO:0000256" key="4">
    <source>
        <dbReference type="ARBA" id="ARBA00034320"/>
    </source>
</evidence>
<evidence type="ECO:0000256" key="6">
    <source>
        <dbReference type="SAM" id="MobiDB-lite"/>
    </source>
</evidence>
<dbReference type="GO" id="GO:0016787">
    <property type="term" value="F:hydrolase activity"/>
    <property type="evidence" value="ECO:0007669"/>
    <property type="project" value="UniProtKB-KW"/>
</dbReference>
<evidence type="ECO:0000256" key="2">
    <source>
        <dbReference type="ARBA" id="ARBA00022801"/>
    </source>
</evidence>
<protein>
    <submittedName>
        <fullName evidence="8">Cobalamin biosynthesis protein CobW</fullName>
    </submittedName>
</protein>
<dbReference type="Gene3D" id="3.30.1220.10">
    <property type="entry name" value="CobW-like, C-terminal domain"/>
    <property type="match status" value="1"/>
</dbReference>
<dbReference type="EMBL" id="SRMO01000059">
    <property type="protein sequence ID" value="TGG92650.1"/>
    <property type="molecule type" value="Genomic_DNA"/>
</dbReference>
<dbReference type="Pfam" id="PF02492">
    <property type="entry name" value="cobW"/>
    <property type="match status" value="1"/>
</dbReference>
<dbReference type="SUPFAM" id="SSF52540">
    <property type="entry name" value="P-loop containing nucleoside triphosphate hydrolases"/>
    <property type="match status" value="1"/>
</dbReference>
<evidence type="ECO:0000313" key="8">
    <source>
        <dbReference type="EMBL" id="TGG92650.1"/>
    </source>
</evidence>
<evidence type="ECO:0000256" key="5">
    <source>
        <dbReference type="ARBA" id="ARBA00049117"/>
    </source>
</evidence>
<gene>
    <name evidence="8" type="ORF">ERJ67_05440</name>
</gene>
<dbReference type="PANTHER" id="PTHR13748">
    <property type="entry name" value="COBW-RELATED"/>
    <property type="match status" value="1"/>
</dbReference>
<dbReference type="CDD" id="cd03112">
    <property type="entry name" value="CobW-like"/>
    <property type="match status" value="1"/>
</dbReference>
<keyword evidence="1" id="KW-0547">Nucleotide-binding</keyword>
<dbReference type="Pfam" id="PF07683">
    <property type="entry name" value="CobW_C"/>
    <property type="match status" value="1"/>
</dbReference>
<organism evidence="8 9">
    <name type="scientific">Aphanocapsa feldmannii 277cV</name>
    <dbReference type="NCBI Taxonomy" id="2507553"/>
    <lineage>
        <taxon>Bacteria</taxon>
        <taxon>Bacillati</taxon>
        <taxon>Cyanobacteriota</taxon>
        <taxon>Cyanophyceae</taxon>
        <taxon>Oscillatoriophycideae</taxon>
        <taxon>Chroococcales</taxon>
        <taxon>Microcystaceae</taxon>
        <taxon>Aphanocapsa</taxon>
    </lineage>
</organism>
<dbReference type="InterPro" id="IPR011629">
    <property type="entry name" value="CobW-like_C"/>
</dbReference>
<dbReference type="InterPro" id="IPR003495">
    <property type="entry name" value="CobW/HypB/UreG_nucleotide-bd"/>
</dbReference>
<dbReference type="SMART" id="SM00833">
    <property type="entry name" value="CobW_C"/>
    <property type="match status" value="1"/>
</dbReference>
<dbReference type="GO" id="GO:0000166">
    <property type="term" value="F:nucleotide binding"/>
    <property type="evidence" value="ECO:0007669"/>
    <property type="project" value="UniProtKB-KW"/>
</dbReference>
<dbReference type="InterPro" id="IPR036627">
    <property type="entry name" value="CobW-likC_sf"/>
</dbReference>
<evidence type="ECO:0000256" key="3">
    <source>
        <dbReference type="ARBA" id="ARBA00023186"/>
    </source>
</evidence>
<dbReference type="SUPFAM" id="SSF90002">
    <property type="entry name" value="Hypothetical protein YjiA, C-terminal domain"/>
    <property type="match status" value="1"/>
</dbReference>